<dbReference type="EMBL" id="VNIB01000006">
    <property type="protein sequence ID" value="TYO98506.1"/>
    <property type="molecule type" value="Genomic_DNA"/>
</dbReference>
<evidence type="ECO:0000256" key="3">
    <source>
        <dbReference type="ARBA" id="ARBA00022112"/>
    </source>
</evidence>
<evidence type="ECO:0000256" key="5">
    <source>
        <dbReference type="PIRNR" id="PIRNR037489"/>
    </source>
</evidence>
<keyword evidence="8" id="KW-1185">Reference proteome</keyword>
<gene>
    <name evidence="7" type="ORF">EDC39_106107</name>
</gene>
<reference evidence="7 8" key="1">
    <citation type="submission" date="2019-07" db="EMBL/GenBank/DDBJ databases">
        <title>Genomic Encyclopedia of Type Strains, Phase IV (KMG-IV): sequencing the most valuable type-strain genomes for metagenomic binning, comparative biology and taxonomic classification.</title>
        <authorList>
            <person name="Goeker M."/>
        </authorList>
    </citation>
    <scope>NUCLEOTIDE SEQUENCE [LARGE SCALE GENOMIC DNA]</scope>
    <source>
        <strain evidence="7 8">SS015</strain>
    </source>
</reference>
<accession>A0A5D3WKP6</accession>
<dbReference type="PANTHER" id="PTHR13799">
    <property type="entry name" value="NGG1 INTERACTING FACTOR 3"/>
    <property type="match status" value="1"/>
</dbReference>
<evidence type="ECO:0000256" key="1">
    <source>
        <dbReference type="ARBA" id="ARBA00006964"/>
    </source>
</evidence>
<dbReference type="OrthoDB" id="9792792at2"/>
<keyword evidence="4 5" id="KW-0479">Metal-binding</keyword>
<evidence type="ECO:0000256" key="6">
    <source>
        <dbReference type="PIRSR" id="PIRSR602678-1"/>
    </source>
</evidence>
<dbReference type="Gene3D" id="3.40.1390.30">
    <property type="entry name" value="NIF3 (NGG1p interacting factor 3)-like"/>
    <property type="match status" value="1"/>
</dbReference>
<proteinExistence type="inferred from homology"/>
<dbReference type="InterPro" id="IPR017221">
    <property type="entry name" value="DUF34/NIF3_bac"/>
</dbReference>
<dbReference type="InterPro" id="IPR002678">
    <property type="entry name" value="DUF34/NIF3"/>
</dbReference>
<feature type="binding site" evidence="6">
    <location>
        <position position="340"/>
    </location>
    <ligand>
        <name>a divalent metal cation</name>
        <dbReference type="ChEBI" id="CHEBI:60240"/>
        <label>1</label>
    </ligand>
</feature>
<organism evidence="7 8">
    <name type="scientific">Geothermobacter ehrlichii</name>
    <dbReference type="NCBI Taxonomy" id="213224"/>
    <lineage>
        <taxon>Bacteria</taxon>
        <taxon>Pseudomonadati</taxon>
        <taxon>Thermodesulfobacteriota</taxon>
        <taxon>Desulfuromonadia</taxon>
        <taxon>Desulfuromonadales</taxon>
        <taxon>Geothermobacteraceae</taxon>
        <taxon>Geothermobacter</taxon>
    </lineage>
</organism>
<evidence type="ECO:0000313" key="8">
    <source>
        <dbReference type="Proteomes" id="UP000324159"/>
    </source>
</evidence>
<protein>
    <recommendedName>
        <fullName evidence="3 5">GTP cyclohydrolase 1 type 2 homolog</fullName>
    </recommendedName>
</protein>
<dbReference type="RefSeq" id="WP_148895878.1">
    <property type="nucleotide sequence ID" value="NZ_VNIB01000006.1"/>
</dbReference>
<dbReference type="GO" id="GO:0005737">
    <property type="term" value="C:cytoplasm"/>
    <property type="evidence" value="ECO:0007669"/>
    <property type="project" value="TreeGrafter"/>
</dbReference>
<dbReference type="InterPro" id="IPR015867">
    <property type="entry name" value="N-reg_PII/ATP_PRibTrfase_C"/>
</dbReference>
<dbReference type="SUPFAM" id="SSF102705">
    <property type="entry name" value="NIF3 (NGG1p interacting factor 3)-like"/>
    <property type="match status" value="1"/>
</dbReference>
<dbReference type="Proteomes" id="UP000324159">
    <property type="component" value="Unassembled WGS sequence"/>
</dbReference>
<dbReference type="GO" id="GO:0046872">
    <property type="term" value="F:metal ion binding"/>
    <property type="evidence" value="ECO:0007669"/>
    <property type="project" value="UniProtKB-UniRule"/>
</dbReference>
<comment type="caution">
    <text evidence="7">The sequence shown here is derived from an EMBL/GenBank/DDBJ whole genome shotgun (WGS) entry which is preliminary data.</text>
</comment>
<feature type="binding site" evidence="6">
    <location>
        <position position="71"/>
    </location>
    <ligand>
        <name>a divalent metal cation</name>
        <dbReference type="ChEBI" id="CHEBI:60240"/>
        <label>1</label>
    </ligand>
</feature>
<dbReference type="Pfam" id="PF01784">
    <property type="entry name" value="DUF34_NIF3"/>
    <property type="match status" value="1"/>
</dbReference>
<comment type="similarity">
    <text evidence="1 5">Belongs to the GTP cyclohydrolase I type 2/NIF3 family.</text>
</comment>
<evidence type="ECO:0000256" key="4">
    <source>
        <dbReference type="ARBA" id="ARBA00022723"/>
    </source>
</evidence>
<dbReference type="PIRSF" id="PIRSF037489">
    <property type="entry name" value="UCP037489_NIF3_YqfO"/>
    <property type="match status" value="1"/>
</dbReference>
<dbReference type="FunFam" id="3.30.70.120:FF:000006">
    <property type="entry name" value="GTP cyclohydrolase 1 type 2 homolog"/>
    <property type="match status" value="1"/>
</dbReference>
<evidence type="ECO:0000256" key="2">
    <source>
        <dbReference type="ARBA" id="ARBA00011643"/>
    </source>
</evidence>
<feature type="binding site" evidence="6">
    <location>
        <position position="110"/>
    </location>
    <ligand>
        <name>a divalent metal cation</name>
        <dbReference type="ChEBI" id="CHEBI:60240"/>
        <label>1</label>
    </ligand>
</feature>
<evidence type="ECO:0000313" key="7">
    <source>
        <dbReference type="EMBL" id="TYO98506.1"/>
    </source>
</evidence>
<feature type="binding site" evidence="6">
    <location>
        <position position="336"/>
    </location>
    <ligand>
        <name>a divalent metal cation</name>
        <dbReference type="ChEBI" id="CHEBI:60240"/>
        <label>1</label>
    </ligand>
</feature>
<dbReference type="Gene3D" id="3.30.70.120">
    <property type="match status" value="1"/>
</dbReference>
<dbReference type="AlphaFoldDB" id="A0A5D3WKP6"/>
<comment type="subunit">
    <text evidence="2">Homohexamer.</text>
</comment>
<dbReference type="PANTHER" id="PTHR13799:SF14">
    <property type="entry name" value="GTP CYCLOHYDROLASE 1 TYPE 2 HOMOLOG"/>
    <property type="match status" value="1"/>
</dbReference>
<feature type="binding site" evidence="6">
    <location>
        <position position="72"/>
    </location>
    <ligand>
        <name>a divalent metal cation</name>
        <dbReference type="ChEBI" id="CHEBI:60240"/>
        <label>1</label>
    </ligand>
</feature>
<name>A0A5D3WKP6_9BACT</name>
<dbReference type="InterPro" id="IPR036069">
    <property type="entry name" value="DUF34/NIF3_sf"/>
</dbReference>
<sequence length="377" mass="41147">MAKKERVIRLNDLLGLLNRLYAPQLAEDWDNVGLQVGDGAAEVRRVLVSLDIDSRVVARARAEDAQAVIAHHPLLFKPLKRIAPTDEVGRTVYAAIQAGIALVSVHTNLDRARDGLNDWLADRIGLCRSSVLLSEGDEGLYKLVVYVPEGHQEKVADALFASGAGHVGGYDCCSFRVRGQGSFRPGAGTRPFIGRTGELETVDEWRLEVILPREKADKAIRQMLKAHPYEEVAYDLLPLKNLRTDIGLGRIGELAEPVSLADFARQLKDCLQLDHLRLVGDPARKVARVAVCGGSGAFLLHQAHRQGADVLVTGDVKYHEAREAEQLGIALIDAGHFGTEKIAVEGLAAALCAAAEEKKWPIEFLALTDETDPFQLI</sequence>
<dbReference type="NCBIfam" id="TIGR00486">
    <property type="entry name" value="YbgI_SA1388"/>
    <property type="match status" value="1"/>
</dbReference>
<dbReference type="FunFam" id="3.40.1390.30:FF:000001">
    <property type="entry name" value="GTP cyclohydrolase 1 type 2"/>
    <property type="match status" value="1"/>
</dbReference>